<dbReference type="InterPro" id="IPR038300">
    <property type="entry name" value="SASP_sf_alpha/beta"/>
</dbReference>
<evidence type="ECO:0000256" key="2">
    <source>
        <dbReference type="ARBA" id="ARBA00022969"/>
    </source>
</evidence>
<organism evidence="3 4">
    <name type="scientific">Clostridium kluyveri</name>
    <dbReference type="NCBI Taxonomy" id="1534"/>
    <lineage>
        <taxon>Bacteria</taxon>
        <taxon>Bacillati</taxon>
        <taxon>Bacillota</taxon>
        <taxon>Clostridia</taxon>
        <taxon>Eubacteriales</taxon>
        <taxon>Clostridiaceae</taxon>
        <taxon>Clostridium</taxon>
    </lineage>
</organism>
<proteinExistence type="predicted"/>
<dbReference type="PANTHER" id="PTHR36107">
    <property type="entry name" value="SMALL, ACID-SOLUBLE SPORE PROTEIN A"/>
    <property type="match status" value="1"/>
</dbReference>
<dbReference type="InterPro" id="IPR050847">
    <property type="entry name" value="SASP_DNA-binding"/>
</dbReference>
<evidence type="ECO:0000256" key="1">
    <source>
        <dbReference type="ARBA" id="ARBA00003863"/>
    </source>
</evidence>
<dbReference type="PANTHER" id="PTHR36107:SF1">
    <property type="entry name" value="SMALL, ACID-SOLUBLE SPORE PROTEIN A"/>
    <property type="match status" value="1"/>
</dbReference>
<keyword evidence="2" id="KW-0749">Sporulation</keyword>
<sequence length="65" mass="7133">MAYNSNKLVIPEAREALNQFKIESAREVGVNLKNGYNGDLTSREAGSIGGNMVKKMVEAYEQGLK</sequence>
<dbReference type="Proteomes" id="UP000184604">
    <property type="component" value="Chromosome"/>
</dbReference>
<dbReference type="InterPro" id="IPR001448">
    <property type="entry name" value="SASP_alpha/beta-type"/>
</dbReference>
<protein>
    <submittedName>
        <fullName evidence="3">Small, acid-soluble spore protein, alpha/beta type</fullName>
    </submittedName>
</protein>
<dbReference type="Pfam" id="PF00269">
    <property type="entry name" value="SASP"/>
    <property type="match status" value="1"/>
</dbReference>
<evidence type="ECO:0000313" key="4">
    <source>
        <dbReference type="Proteomes" id="UP000184604"/>
    </source>
</evidence>
<reference evidence="3 4" key="1">
    <citation type="submission" date="2016-12" db="EMBL/GenBank/DDBJ databases">
        <title>Complete genome sequence of Clostridium kluyveri JZZ isolated from the pit mud of a Chinese flavor liquor-making factory.</title>
        <authorList>
            <person name="Wang Y."/>
        </authorList>
    </citation>
    <scope>NUCLEOTIDE SEQUENCE [LARGE SCALE GENOMIC DNA]</scope>
    <source>
        <strain evidence="3 4">JZZ</strain>
    </source>
</reference>
<dbReference type="OrthoDB" id="1683773at2"/>
<gene>
    <name evidence="3" type="ORF">BS101_20770</name>
</gene>
<name>A0A1L5FD73_CLOKL</name>
<dbReference type="GO" id="GO:0003690">
    <property type="term" value="F:double-stranded DNA binding"/>
    <property type="evidence" value="ECO:0007669"/>
    <property type="project" value="InterPro"/>
</dbReference>
<dbReference type="GO" id="GO:0030435">
    <property type="term" value="P:sporulation resulting in formation of a cellular spore"/>
    <property type="evidence" value="ECO:0007669"/>
    <property type="project" value="UniProtKB-KW"/>
</dbReference>
<dbReference type="RefSeq" id="WP_073540628.1">
    <property type="nucleotide sequence ID" value="NZ_CP018335.1"/>
</dbReference>
<accession>A0A1L5FD73</accession>
<dbReference type="GO" id="GO:0006265">
    <property type="term" value="P:DNA topological change"/>
    <property type="evidence" value="ECO:0007669"/>
    <property type="project" value="InterPro"/>
</dbReference>
<dbReference type="AlphaFoldDB" id="A0A1L5FD73"/>
<dbReference type="EMBL" id="CP018335">
    <property type="protein sequence ID" value="APM40966.1"/>
    <property type="molecule type" value="Genomic_DNA"/>
</dbReference>
<comment type="function">
    <text evidence="1">SASP are bound to spore DNA. They are double-stranded DNA-binding proteins that cause DNA to change to an a-like conformation. They protect the DNA backbone from chemical and enzymatic cleavage and are thus involved in dormant spore's high resistance to UV light.</text>
</comment>
<evidence type="ECO:0000313" key="3">
    <source>
        <dbReference type="EMBL" id="APM40966.1"/>
    </source>
</evidence>
<dbReference type="Gene3D" id="6.10.10.80">
    <property type="entry name" value="Small, acid-soluble spore protein, alpha/beta type-like"/>
    <property type="match status" value="1"/>
</dbReference>